<dbReference type="PANTHER" id="PTHR43442:SF3">
    <property type="entry name" value="GLUCONOKINASE-RELATED"/>
    <property type="match status" value="1"/>
</dbReference>
<dbReference type="AlphaFoldDB" id="A0A2W5USQ6"/>
<evidence type="ECO:0000313" key="11">
    <source>
        <dbReference type="EMBL" id="PZR00781.1"/>
    </source>
</evidence>
<name>A0A2W5USQ6_CERSP</name>
<sequence>MLMAGSQLRSKTPYRLVVMGVSGCGKTTVGKALADRMELVFRDGDELHPAANIAKMTSGDALTDEDRWPWLRRVGAVLREGKAQVVGCSALRRAYRDIIRAEAGGPVTFIYLAGSPEVIAARMSVRRDHFMPPSLLASQFATLESPEADEAAIRVDINQPIEAMVDGIVARLAS</sequence>
<dbReference type="GO" id="GO:0046316">
    <property type="term" value="F:gluconokinase activity"/>
    <property type="evidence" value="ECO:0007669"/>
    <property type="project" value="UniProtKB-EC"/>
</dbReference>
<dbReference type="InterPro" id="IPR027417">
    <property type="entry name" value="P-loop_NTPase"/>
</dbReference>
<dbReference type="Gene3D" id="3.40.50.300">
    <property type="entry name" value="P-loop containing nucleotide triphosphate hydrolases"/>
    <property type="match status" value="1"/>
</dbReference>
<reference evidence="11 12" key="1">
    <citation type="submission" date="2017-08" db="EMBL/GenBank/DDBJ databases">
        <title>Infants hospitalized years apart are colonized by the same room-sourced microbial strains.</title>
        <authorList>
            <person name="Brooks B."/>
            <person name="Olm M.R."/>
            <person name="Firek B.A."/>
            <person name="Baker R."/>
            <person name="Thomas B.C."/>
            <person name="Morowitz M.J."/>
            <person name="Banfield J.F."/>
        </authorList>
    </citation>
    <scope>NUCLEOTIDE SEQUENCE [LARGE SCALE GENOMIC DNA]</scope>
    <source>
        <strain evidence="11">S2_003_000_R2_11</strain>
    </source>
</reference>
<accession>A0A2W5USQ6</accession>
<dbReference type="EC" id="2.7.1.12" evidence="3 10"/>
<comment type="catalytic activity">
    <reaction evidence="9 10">
        <text>D-gluconate + ATP = 6-phospho-D-gluconate + ADP + H(+)</text>
        <dbReference type="Rhea" id="RHEA:19433"/>
        <dbReference type="ChEBI" id="CHEBI:15378"/>
        <dbReference type="ChEBI" id="CHEBI:18391"/>
        <dbReference type="ChEBI" id="CHEBI:30616"/>
        <dbReference type="ChEBI" id="CHEBI:58759"/>
        <dbReference type="ChEBI" id="CHEBI:456216"/>
        <dbReference type="EC" id="2.7.1.12"/>
    </reaction>
</comment>
<dbReference type="FunFam" id="3.40.50.300:FF:000522">
    <property type="entry name" value="Gluconokinase"/>
    <property type="match status" value="1"/>
</dbReference>
<dbReference type="CDD" id="cd02021">
    <property type="entry name" value="GntK"/>
    <property type="match status" value="1"/>
</dbReference>
<keyword evidence="8" id="KW-0311">Gluconate utilization</keyword>
<evidence type="ECO:0000256" key="5">
    <source>
        <dbReference type="ARBA" id="ARBA00022741"/>
    </source>
</evidence>
<dbReference type="GO" id="GO:0005524">
    <property type="term" value="F:ATP binding"/>
    <property type="evidence" value="ECO:0007669"/>
    <property type="project" value="UniProtKB-KW"/>
</dbReference>
<evidence type="ECO:0000256" key="3">
    <source>
        <dbReference type="ARBA" id="ARBA00012054"/>
    </source>
</evidence>
<evidence type="ECO:0000256" key="2">
    <source>
        <dbReference type="ARBA" id="ARBA00008420"/>
    </source>
</evidence>
<comment type="similarity">
    <text evidence="2 10">Belongs to the gluconokinase GntK/GntV family.</text>
</comment>
<dbReference type="Proteomes" id="UP000248975">
    <property type="component" value="Unassembled WGS sequence"/>
</dbReference>
<evidence type="ECO:0000313" key="12">
    <source>
        <dbReference type="Proteomes" id="UP000248975"/>
    </source>
</evidence>
<dbReference type="EMBL" id="QFQS01000001">
    <property type="protein sequence ID" value="PZR00781.1"/>
    <property type="molecule type" value="Genomic_DNA"/>
</dbReference>
<evidence type="ECO:0000256" key="4">
    <source>
        <dbReference type="ARBA" id="ARBA00022679"/>
    </source>
</evidence>
<keyword evidence="7 10" id="KW-0067">ATP-binding</keyword>
<evidence type="ECO:0000256" key="10">
    <source>
        <dbReference type="RuleBase" id="RU363066"/>
    </source>
</evidence>
<evidence type="ECO:0000256" key="6">
    <source>
        <dbReference type="ARBA" id="ARBA00022777"/>
    </source>
</evidence>
<dbReference type="NCBIfam" id="TIGR01313">
    <property type="entry name" value="therm_gnt_kin"/>
    <property type="match status" value="1"/>
</dbReference>
<organism evidence="11 12">
    <name type="scientific">Cereibacter sphaeroides</name>
    <name type="common">Rhodobacter sphaeroides</name>
    <dbReference type="NCBI Taxonomy" id="1063"/>
    <lineage>
        <taxon>Bacteria</taxon>
        <taxon>Pseudomonadati</taxon>
        <taxon>Pseudomonadota</taxon>
        <taxon>Alphaproteobacteria</taxon>
        <taxon>Rhodobacterales</taxon>
        <taxon>Paracoccaceae</taxon>
        <taxon>Cereibacter</taxon>
    </lineage>
</organism>
<dbReference type="Pfam" id="PF01202">
    <property type="entry name" value="SKI"/>
    <property type="match status" value="1"/>
</dbReference>
<keyword evidence="4 10" id="KW-0808">Transferase</keyword>
<keyword evidence="5 10" id="KW-0547">Nucleotide-binding</keyword>
<gene>
    <name evidence="11" type="ORF">DI533_09705</name>
</gene>
<dbReference type="InterPro" id="IPR006001">
    <property type="entry name" value="Therm_gnt_kin"/>
</dbReference>
<comment type="caution">
    <text evidence="11">The sequence shown here is derived from an EMBL/GenBank/DDBJ whole genome shotgun (WGS) entry which is preliminary data.</text>
</comment>
<evidence type="ECO:0000256" key="9">
    <source>
        <dbReference type="ARBA" id="ARBA00048090"/>
    </source>
</evidence>
<dbReference type="PANTHER" id="PTHR43442">
    <property type="entry name" value="GLUCONOKINASE-RELATED"/>
    <property type="match status" value="1"/>
</dbReference>
<keyword evidence="6 10" id="KW-0418">Kinase</keyword>
<dbReference type="SUPFAM" id="SSF52540">
    <property type="entry name" value="P-loop containing nucleoside triphosphate hydrolases"/>
    <property type="match status" value="1"/>
</dbReference>
<dbReference type="GO" id="GO:0019521">
    <property type="term" value="P:D-gluconate metabolic process"/>
    <property type="evidence" value="ECO:0007669"/>
    <property type="project" value="UniProtKB-KW"/>
</dbReference>
<comment type="pathway">
    <text evidence="1">Carbohydrate acid metabolism.</text>
</comment>
<evidence type="ECO:0000256" key="8">
    <source>
        <dbReference type="ARBA" id="ARBA00023064"/>
    </source>
</evidence>
<evidence type="ECO:0000256" key="1">
    <source>
        <dbReference type="ARBA" id="ARBA00004761"/>
    </source>
</evidence>
<proteinExistence type="inferred from homology"/>
<dbReference type="GO" id="GO:0005737">
    <property type="term" value="C:cytoplasm"/>
    <property type="evidence" value="ECO:0007669"/>
    <property type="project" value="TreeGrafter"/>
</dbReference>
<dbReference type="InterPro" id="IPR031322">
    <property type="entry name" value="Shikimate/glucono_kinase"/>
</dbReference>
<protein>
    <recommendedName>
        <fullName evidence="3 10">Gluconokinase</fullName>
        <ecNumber evidence="3 10">2.7.1.12</ecNumber>
    </recommendedName>
</protein>
<evidence type="ECO:0000256" key="7">
    <source>
        <dbReference type="ARBA" id="ARBA00022840"/>
    </source>
</evidence>